<dbReference type="InterPro" id="IPR011701">
    <property type="entry name" value="MFS"/>
</dbReference>
<dbReference type="Proteomes" id="UP001174932">
    <property type="component" value="Unassembled WGS sequence"/>
</dbReference>
<gene>
    <name evidence="6" type="ORF">Q4481_22450</name>
</gene>
<dbReference type="SUPFAM" id="SSF103473">
    <property type="entry name" value="MFS general substrate transporter"/>
    <property type="match status" value="1"/>
</dbReference>
<evidence type="ECO:0000256" key="2">
    <source>
        <dbReference type="ARBA" id="ARBA00022989"/>
    </source>
</evidence>
<feature type="transmembrane region" description="Helical" evidence="4">
    <location>
        <begin position="270"/>
        <end position="287"/>
    </location>
</feature>
<keyword evidence="2 4" id="KW-1133">Transmembrane helix</keyword>
<keyword evidence="7" id="KW-1185">Reference proteome</keyword>
<feature type="transmembrane region" description="Helical" evidence="4">
    <location>
        <begin position="293"/>
        <end position="318"/>
    </location>
</feature>
<keyword evidence="3 4" id="KW-0472">Membrane</keyword>
<reference evidence="6" key="2">
    <citation type="submission" date="2023-07" db="EMBL/GenBank/DDBJ databases">
        <authorList>
            <person name="Shen H."/>
        </authorList>
    </citation>
    <scope>NUCLEOTIDE SEQUENCE</scope>
    <source>
        <strain evidence="6">TNR-22</strain>
    </source>
</reference>
<dbReference type="PROSITE" id="PS50850">
    <property type="entry name" value="MFS"/>
    <property type="match status" value="1"/>
</dbReference>
<protein>
    <submittedName>
        <fullName evidence="6">MFS transporter</fullName>
    </submittedName>
</protein>
<name>A0ABT8YSP7_9HYPH</name>
<sequence>MTQSNSLGGKVVLSIGHVAGMIDMVALPLWIGNLMQHYGFSPVQAGLTVTLFLFSVVIASTIVAPLFDRLPHRASVAAGFAVSCAAFLIVSRQPVESASLLPIIIMHVIAGLGTGCALSVTHGNIGRTDNPHQLFGLVNVALGVLGIFFFAGLPQLVIHFDASAMFLVFAGTMGLAAVVTALFFPTAGGATHRPEAAPKMPAAPKAVWMLIGVVIALTFNQAMVFSFLERIGTARGFETEKINIVLIVLGFVNLLPGALAAILQRRLSPLAVGFFGPVLQALLALTMSNSPIFMPYAVAAALYVSIVIFTHTFLFGLLARLDTSGRAVSATPAMMMIGSCTGPAVGGAIVAGFGYGALGVAAVLVSILALSLLTLLRSELPSVSPVGQSA</sequence>
<reference evidence="6" key="1">
    <citation type="journal article" date="2015" name="Int. J. Syst. Evol. Microbiol.">
        <title>Rhizobium alvei sp. nov., isolated from a freshwater river.</title>
        <authorList>
            <person name="Sheu S.Y."/>
            <person name="Huang H.W."/>
            <person name="Young C.C."/>
            <person name="Chen W.M."/>
        </authorList>
    </citation>
    <scope>NUCLEOTIDE SEQUENCE</scope>
    <source>
        <strain evidence="6">TNR-22</strain>
    </source>
</reference>
<dbReference type="EMBL" id="JAUOZU010000020">
    <property type="protein sequence ID" value="MDO6966723.1"/>
    <property type="molecule type" value="Genomic_DNA"/>
</dbReference>
<feature type="transmembrane region" description="Helical" evidence="4">
    <location>
        <begin position="134"/>
        <end position="158"/>
    </location>
</feature>
<comment type="caution">
    <text evidence="6">The sequence shown here is derived from an EMBL/GenBank/DDBJ whole genome shotgun (WGS) entry which is preliminary data.</text>
</comment>
<dbReference type="Pfam" id="PF07690">
    <property type="entry name" value="MFS_1"/>
    <property type="match status" value="1"/>
</dbReference>
<feature type="transmembrane region" description="Helical" evidence="4">
    <location>
        <begin position="357"/>
        <end position="376"/>
    </location>
</feature>
<feature type="transmembrane region" description="Helical" evidence="4">
    <location>
        <begin position="43"/>
        <end position="67"/>
    </location>
</feature>
<feature type="transmembrane region" description="Helical" evidence="4">
    <location>
        <begin position="164"/>
        <end position="185"/>
    </location>
</feature>
<feature type="transmembrane region" description="Helical" evidence="4">
    <location>
        <begin position="244"/>
        <end position="263"/>
    </location>
</feature>
<feature type="transmembrane region" description="Helical" evidence="4">
    <location>
        <begin position="12"/>
        <end position="31"/>
    </location>
</feature>
<feature type="transmembrane region" description="Helical" evidence="4">
    <location>
        <begin position="206"/>
        <end position="224"/>
    </location>
</feature>
<proteinExistence type="predicted"/>
<accession>A0ABT8YSP7</accession>
<evidence type="ECO:0000256" key="1">
    <source>
        <dbReference type="ARBA" id="ARBA00022692"/>
    </source>
</evidence>
<feature type="transmembrane region" description="Helical" evidence="4">
    <location>
        <begin position="74"/>
        <end position="91"/>
    </location>
</feature>
<evidence type="ECO:0000259" key="5">
    <source>
        <dbReference type="PROSITE" id="PS50850"/>
    </source>
</evidence>
<evidence type="ECO:0000313" key="6">
    <source>
        <dbReference type="EMBL" id="MDO6966723.1"/>
    </source>
</evidence>
<feature type="domain" description="Major facilitator superfamily (MFS) profile" evidence="5">
    <location>
        <begin position="9"/>
        <end position="380"/>
    </location>
</feature>
<feature type="transmembrane region" description="Helical" evidence="4">
    <location>
        <begin position="330"/>
        <end position="351"/>
    </location>
</feature>
<keyword evidence="1 4" id="KW-0812">Transmembrane</keyword>
<evidence type="ECO:0000256" key="3">
    <source>
        <dbReference type="ARBA" id="ARBA00023136"/>
    </source>
</evidence>
<evidence type="ECO:0000313" key="7">
    <source>
        <dbReference type="Proteomes" id="UP001174932"/>
    </source>
</evidence>
<dbReference type="InterPro" id="IPR036259">
    <property type="entry name" value="MFS_trans_sf"/>
</dbReference>
<dbReference type="Gene3D" id="1.20.1250.20">
    <property type="entry name" value="MFS general substrate transporter like domains"/>
    <property type="match status" value="1"/>
</dbReference>
<evidence type="ECO:0000256" key="4">
    <source>
        <dbReference type="SAM" id="Phobius"/>
    </source>
</evidence>
<dbReference type="InterPro" id="IPR020846">
    <property type="entry name" value="MFS_dom"/>
</dbReference>
<organism evidence="6 7">
    <name type="scientific">Rhizobium alvei</name>
    <dbReference type="NCBI Taxonomy" id="1132659"/>
    <lineage>
        <taxon>Bacteria</taxon>
        <taxon>Pseudomonadati</taxon>
        <taxon>Pseudomonadota</taxon>
        <taxon>Alphaproteobacteria</taxon>
        <taxon>Hyphomicrobiales</taxon>
        <taxon>Rhizobiaceae</taxon>
        <taxon>Rhizobium/Agrobacterium group</taxon>
        <taxon>Rhizobium</taxon>
    </lineage>
</organism>
<dbReference type="RefSeq" id="WP_304378648.1">
    <property type="nucleotide sequence ID" value="NZ_JAUOZU010000020.1"/>
</dbReference>
<feature type="transmembrane region" description="Helical" evidence="4">
    <location>
        <begin position="103"/>
        <end position="122"/>
    </location>
</feature>